<feature type="chain" id="PRO_5041313253" evidence="1">
    <location>
        <begin position="32"/>
        <end position="105"/>
    </location>
</feature>
<reference evidence="2" key="1">
    <citation type="submission" date="2023-06" db="EMBL/GenBank/DDBJ databases">
        <title>Genomic analysis of the entomopathogenic nematode Steinernema hermaphroditum.</title>
        <authorList>
            <person name="Schwarz E.M."/>
            <person name="Heppert J.K."/>
            <person name="Baniya A."/>
            <person name="Schwartz H.T."/>
            <person name="Tan C.-H."/>
            <person name="Antoshechkin I."/>
            <person name="Sternberg P.W."/>
            <person name="Goodrich-Blair H."/>
            <person name="Dillman A.R."/>
        </authorList>
    </citation>
    <scope>NUCLEOTIDE SEQUENCE</scope>
    <source>
        <strain evidence="2">PS9179</strain>
        <tissue evidence="2">Whole animal</tissue>
    </source>
</reference>
<sequence>MFSWESSSPFHFSSTYKHLATLFFLLHPVTTFEVWHPRTGHSPLSSHSSSPRCTMMKPSSVKPSTIEKCEIAKKTICPRSFRRGFRVSSRLITSCCANLSICFHI</sequence>
<feature type="signal peptide" evidence="1">
    <location>
        <begin position="1"/>
        <end position="31"/>
    </location>
</feature>
<evidence type="ECO:0000313" key="3">
    <source>
        <dbReference type="Proteomes" id="UP001175271"/>
    </source>
</evidence>
<keyword evidence="3" id="KW-1185">Reference proteome</keyword>
<comment type="caution">
    <text evidence="2">The sequence shown here is derived from an EMBL/GenBank/DDBJ whole genome shotgun (WGS) entry which is preliminary data.</text>
</comment>
<dbReference type="Proteomes" id="UP001175271">
    <property type="component" value="Unassembled WGS sequence"/>
</dbReference>
<accession>A0AA39GX72</accession>
<organism evidence="2 3">
    <name type="scientific">Steinernema hermaphroditum</name>
    <dbReference type="NCBI Taxonomy" id="289476"/>
    <lineage>
        <taxon>Eukaryota</taxon>
        <taxon>Metazoa</taxon>
        <taxon>Ecdysozoa</taxon>
        <taxon>Nematoda</taxon>
        <taxon>Chromadorea</taxon>
        <taxon>Rhabditida</taxon>
        <taxon>Tylenchina</taxon>
        <taxon>Panagrolaimomorpha</taxon>
        <taxon>Strongyloidoidea</taxon>
        <taxon>Steinernematidae</taxon>
        <taxon>Steinernema</taxon>
    </lineage>
</organism>
<evidence type="ECO:0000313" key="2">
    <source>
        <dbReference type="EMBL" id="KAK0395215.1"/>
    </source>
</evidence>
<gene>
    <name evidence="2" type="ORF">QR680_001178</name>
</gene>
<evidence type="ECO:0000256" key="1">
    <source>
        <dbReference type="SAM" id="SignalP"/>
    </source>
</evidence>
<proteinExistence type="predicted"/>
<dbReference type="EMBL" id="JAUCMV010000005">
    <property type="protein sequence ID" value="KAK0395215.1"/>
    <property type="molecule type" value="Genomic_DNA"/>
</dbReference>
<keyword evidence="1" id="KW-0732">Signal</keyword>
<dbReference type="AlphaFoldDB" id="A0AA39GX72"/>
<protein>
    <submittedName>
        <fullName evidence="2">Uncharacterized protein</fullName>
    </submittedName>
</protein>
<name>A0AA39GX72_9BILA</name>